<evidence type="ECO:0000256" key="5">
    <source>
        <dbReference type="ARBA" id="ARBA00022691"/>
    </source>
</evidence>
<accession>A0A2N1JFT9</accession>
<dbReference type="GO" id="GO:0005739">
    <property type="term" value="C:mitochondrion"/>
    <property type="evidence" value="ECO:0007669"/>
    <property type="project" value="TreeGrafter"/>
</dbReference>
<dbReference type="PANTHER" id="PTHR10920">
    <property type="entry name" value="RIBOSOMAL RNA METHYLTRANSFERASE"/>
    <property type="match status" value="1"/>
</dbReference>
<evidence type="ECO:0000313" key="9">
    <source>
        <dbReference type="Proteomes" id="UP000232875"/>
    </source>
</evidence>
<comment type="similarity">
    <text evidence="1">Belongs to the class I-like SAM-binding methyltransferase superfamily. RNA methyltransferase RlmE family.</text>
</comment>
<evidence type="ECO:0000256" key="2">
    <source>
        <dbReference type="ARBA" id="ARBA00022552"/>
    </source>
</evidence>
<evidence type="ECO:0000256" key="3">
    <source>
        <dbReference type="ARBA" id="ARBA00022603"/>
    </source>
</evidence>
<keyword evidence="9" id="KW-1185">Reference proteome</keyword>
<organism evidence="8 9">
    <name type="scientific">Malassezia vespertilionis</name>
    <dbReference type="NCBI Taxonomy" id="2020962"/>
    <lineage>
        <taxon>Eukaryota</taxon>
        <taxon>Fungi</taxon>
        <taxon>Dikarya</taxon>
        <taxon>Basidiomycota</taxon>
        <taxon>Ustilaginomycotina</taxon>
        <taxon>Malasseziomycetes</taxon>
        <taxon>Malasseziales</taxon>
        <taxon>Malasseziaceae</taxon>
        <taxon>Malassezia</taxon>
    </lineage>
</organism>
<evidence type="ECO:0000259" key="7">
    <source>
        <dbReference type="Pfam" id="PF01728"/>
    </source>
</evidence>
<keyword evidence="4" id="KW-0808">Transferase</keyword>
<gene>
    <name evidence="8" type="primary">MRM2</name>
    <name evidence="8" type="ORF">MVES_000696</name>
</gene>
<evidence type="ECO:0000256" key="4">
    <source>
        <dbReference type="ARBA" id="ARBA00022679"/>
    </source>
</evidence>
<dbReference type="OrthoDB" id="20105at2759"/>
<dbReference type="GeneID" id="80900246"/>
<protein>
    <recommendedName>
        <fullName evidence="6">rRNA methyltransferase 2, mitochondrial</fullName>
    </recommendedName>
</protein>
<evidence type="ECO:0000256" key="1">
    <source>
        <dbReference type="ARBA" id="ARBA00009258"/>
    </source>
</evidence>
<evidence type="ECO:0000313" key="8">
    <source>
        <dbReference type="EMBL" id="PKI85420.1"/>
    </source>
</evidence>
<dbReference type="RefSeq" id="XP_056061570.1">
    <property type="nucleotide sequence ID" value="XM_056205595.1"/>
</dbReference>
<dbReference type="Gene3D" id="3.40.50.150">
    <property type="entry name" value="Vaccinia Virus protein VP39"/>
    <property type="match status" value="1"/>
</dbReference>
<dbReference type="Pfam" id="PF01728">
    <property type="entry name" value="FtsJ"/>
    <property type="match status" value="1"/>
</dbReference>
<sequence length="165" mass="18781">MDRLPLQVSVPQITFLQGDFTESAMRDRLQEDIVEKLDIPNTSETKVDIVLSDMMANTTGNSIRDAQASLDLCAVAFEFCQRMLRPMPKAEERTGARTMDSLLTSVFVCKYFMSEDANIFRKQVLEPNFLAVRAEKMDASRSESREQYWVCLGYRGPTMNQAGYV</sequence>
<keyword evidence="2" id="KW-0698">rRNA processing</keyword>
<reference evidence="8 9" key="1">
    <citation type="submission" date="2017-10" db="EMBL/GenBank/DDBJ databases">
        <title>A novel species of cold-tolerant Malassezia isolated from bats.</title>
        <authorList>
            <person name="Lorch J.M."/>
            <person name="Palmer J.M."/>
            <person name="Vanderwolf K.J."/>
            <person name="Schmidt K.Z."/>
            <person name="Verant M.L."/>
            <person name="Weller T.J."/>
            <person name="Blehert D.S."/>
        </authorList>
    </citation>
    <scope>NUCLEOTIDE SEQUENCE [LARGE SCALE GENOMIC DNA]</scope>
    <source>
        <strain evidence="8 9">NWHC:44797-103</strain>
    </source>
</reference>
<dbReference type="InterPro" id="IPR029063">
    <property type="entry name" value="SAM-dependent_MTases_sf"/>
</dbReference>
<dbReference type="PANTHER" id="PTHR10920:SF18">
    <property type="entry name" value="RRNA METHYLTRANSFERASE 2, MITOCHONDRIAL"/>
    <property type="match status" value="1"/>
</dbReference>
<proteinExistence type="inferred from homology"/>
<dbReference type="GO" id="GO:0008650">
    <property type="term" value="F:rRNA (uridine-2'-O-)-methyltransferase activity"/>
    <property type="evidence" value="ECO:0007669"/>
    <property type="project" value="TreeGrafter"/>
</dbReference>
<feature type="domain" description="Ribosomal RNA methyltransferase FtsJ" evidence="7">
    <location>
        <begin position="9"/>
        <end position="154"/>
    </location>
</feature>
<dbReference type="STRING" id="2020962.A0A2N1JFT9"/>
<dbReference type="SUPFAM" id="SSF53335">
    <property type="entry name" value="S-adenosyl-L-methionine-dependent methyltransferases"/>
    <property type="match status" value="1"/>
</dbReference>
<dbReference type="AlphaFoldDB" id="A0A2N1JFT9"/>
<dbReference type="InterPro" id="IPR050082">
    <property type="entry name" value="RNA_methyltr_RlmE"/>
</dbReference>
<keyword evidence="5" id="KW-0949">S-adenosyl-L-methionine</keyword>
<keyword evidence="3" id="KW-0489">Methyltransferase</keyword>
<evidence type="ECO:0000256" key="6">
    <source>
        <dbReference type="ARBA" id="ARBA00041184"/>
    </source>
</evidence>
<dbReference type="InterPro" id="IPR002877">
    <property type="entry name" value="RNA_MeTrfase_FtsJ_dom"/>
</dbReference>
<dbReference type="Proteomes" id="UP000232875">
    <property type="component" value="Unassembled WGS sequence"/>
</dbReference>
<dbReference type="EMBL" id="KZ454987">
    <property type="protein sequence ID" value="PKI85420.1"/>
    <property type="molecule type" value="Genomic_DNA"/>
</dbReference>
<name>A0A2N1JFT9_9BASI</name>